<dbReference type="InterPro" id="IPR007815">
    <property type="entry name" value="Emycin_Estase"/>
</dbReference>
<organism evidence="2 3">
    <name type="scientific">Neolewinella marina</name>
    <dbReference type="NCBI Taxonomy" id="438751"/>
    <lineage>
        <taxon>Bacteria</taxon>
        <taxon>Pseudomonadati</taxon>
        <taxon>Bacteroidota</taxon>
        <taxon>Saprospiria</taxon>
        <taxon>Saprospirales</taxon>
        <taxon>Lewinellaceae</taxon>
        <taxon>Neolewinella</taxon>
    </lineage>
</organism>
<dbReference type="EMBL" id="PDLO01000001">
    <property type="protein sequence ID" value="PHL00480.1"/>
    <property type="molecule type" value="Genomic_DNA"/>
</dbReference>
<protein>
    <recommendedName>
        <fullName evidence="4">Erythromycin esterase</fullName>
    </recommendedName>
</protein>
<dbReference type="RefSeq" id="WP_099105459.1">
    <property type="nucleotide sequence ID" value="NZ_JAATJF010000001.1"/>
</dbReference>
<sequence>MKAAARYLLLFIMLTSCAIRVPEEGVTDFVSRHAHPLKTVLPGSPAADLRPIRDIVGDARIVALGEPTHGNREVFLLKHRLIEYLVTELDFNVFALECPLGEAYDINRYVVEGIGDPEKALAGIYYWIWDTEEVLGLIKWMRSYNADPAHKTKVKFYGFDTQDPERAARVMLDYLAKVDPDLEQDVRPELGILAVPFSNPEIIGRRQFIPTEYDSLSLLEIRRVMEAFDQNKAEYLAASGEDEWTFARQHARQVEMYVEANSNEGKNYTRIRDRGQAENLAWILEQEGSNARMMVWAHNSHVSNSSRWRTEWMGTHLKRRYGDKLRIFGFFFNRGQFRALDEGVPSGGMHDFSVGPAPEGTFEHLMATTRNEVAVLDLGDLPSQGTVFDWFDQERPTRSSGGGFNDAEPDSYLWPYNLASAFDVLVYVDSTTTVRPVDESDYDYVWLLDRKLDKPGNTGFEHNRPGEAPDGWVTWSKFKRLGAEMEVSDERPYRGKNSARLHLPAGPKYGEIAPSIRQYIDAAPYRGHTLRLRMAARAELADSDVAYIRLAIDPKALDDAHEGLPPLYDSLDEYRIESPDWRLYTIDVEVPDDAHMIHYGIYLQHFGTAWMDDVQVEIVD</sequence>
<keyword evidence="1" id="KW-0732">Signal</keyword>
<dbReference type="Proteomes" id="UP000226437">
    <property type="component" value="Unassembled WGS sequence"/>
</dbReference>
<reference evidence="2 3" key="1">
    <citation type="submission" date="2017-10" db="EMBL/GenBank/DDBJ databases">
        <title>The draft genome sequence of Lewinella marina KCTC 32374.</title>
        <authorList>
            <person name="Wang K."/>
        </authorList>
    </citation>
    <scope>NUCLEOTIDE SEQUENCE [LARGE SCALE GENOMIC DNA]</scope>
    <source>
        <strain evidence="2 3">MKG-38</strain>
    </source>
</reference>
<dbReference type="SUPFAM" id="SSF159501">
    <property type="entry name" value="EreA/ChaN-like"/>
    <property type="match status" value="1"/>
</dbReference>
<dbReference type="OrthoDB" id="9810066at2"/>
<dbReference type="GO" id="GO:0046677">
    <property type="term" value="P:response to antibiotic"/>
    <property type="evidence" value="ECO:0007669"/>
    <property type="project" value="InterPro"/>
</dbReference>
<comment type="caution">
    <text evidence="2">The sequence shown here is derived from an EMBL/GenBank/DDBJ whole genome shotgun (WGS) entry which is preliminary data.</text>
</comment>
<dbReference type="CDD" id="cd14728">
    <property type="entry name" value="Ere-like"/>
    <property type="match status" value="1"/>
</dbReference>
<dbReference type="PANTHER" id="PTHR31299">
    <property type="entry name" value="ESTERASE, PUTATIVE (AFU_ORTHOLOGUE AFUA_1G05850)-RELATED"/>
    <property type="match status" value="1"/>
</dbReference>
<evidence type="ECO:0000313" key="2">
    <source>
        <dbReference type="EMBL" id="PHL00480.1"/>
    </source>
</evidence>
<feature type="signal peptide" evidence="1">
    <location>
        <begin position="1"/>
        <end position="18"/>
    </location>
</feature>
<proteinExistence type="predicted"/>
<evidence type="ECO:0008006" key="4">
    <source>
        <dbReference type="Google" id="ProtNLM"/>
    </source>
</evidence>
<gene>
    <name evidence="2" type="ORF">CGL56_05465</name>
</gene>
<dbReference type="PANTHER" id="PTHR31299:SF0">
    <property type="entry name" value="ESTERASE, PUTATIVE (AFU_ORTHOLOGUE AFUA_1G05850)-RELATED"/>
    <property type="match status" value="1"/>
</dbReference>
<dbReference type="InterPro" id="IPR052036">
    <property type="entry name" value="Hydrolase/PRTase-associated"/>
</dbReference>
<dbReference type="Gene3D" id="1.20.1440.30">
    <property type="entry name" value="Biosynthetic Protein domain"/>
    <property type="match status" value="1"/>
</dbReference>
<dbReference type="PROSITE" id="PS51257">
    <property type="entry name" value="PROKAR_LIPOPROTEIN"/>
    <property type="match status" value="1"/>
</dbReference>
<dbReference type="Gene3D" id="2.60.120.260">
    <property type="entry name" value="Galactose-binding domain-like"/>
    <property type="match status" value="1"/>
</dbReference>
<evidence type="ECO:0000313" key="3">
    <source>
        <dbReference type="Proteomes" id="UP000226437"/>
    </source>
</evidence>
<dbReference type="Gene3D" id="3.40.1660.10">
    <property type="entry name" value="EreA-like (biosynthetic domain)"/>
    <property type="match status" value="1"/>
</dbReference>
<accession>A0A2G0CKH4</accession>
<dbReference type="Gene3D" id="3.30.1870.10">
    <property type="entry name" value="EreA-like, domain 2"/>
    <property type="match status" value="1"/>
</dbReference>
<keyword evidence="3" id="KW-1185">Reference proteome</keyword>
<name>A0A2G0CKH4_9BACT</name>
<evidence type="ECO:0000256" key="1">
    <source>
        <dbReference type="SAM" id="SignalP"/>
    </source>
</evidence>
<dbReference type="AlphaFoldDB" id="A0A2G0CKH4"/>
<feature type="chain" id="PRO_5013813869" description="Erythromycin esterase" evidence="1">
    <location>
        <begin position="19"/>
        <end position="620"/>
    </location>
</feature>
<dbReference type="Pfam" id="PF05139">
    <property type="entry name" value="Erythro_esteras"/>
    <property type="match status" value="1"/>
</dbReference>